<accession>A0ABS6XND3</accession>
<keyword evidence="2" id="KW-1133">Transmembrane helix</keyword>
<evidence type="ECO:0008006" key="5">
    <source>
        <dbReference type="Google" id="ProtNLM"/>
    </source>
</evidence>
<dbReference type="Proteomes" id="UP001197214">
    <property type="component" value="Unassembled WGS sequence"/>
</dbReference>
<evidence type="ECO:0000313" key="3">
    <source>
        <dbReference type="EMBL" id="MBW4331691.1"/>
    </source>
</evidence>
<evidence type="ECO:0000256" key="1">
    <source>
        <dbReference type="SAM" id="MobiDB-lite"/>
    </source>
</evidence>
<reference evidence="3 4" key="1">
    <citation type="submission" date="2021-07" db="EMBL/GenBank/DDBJ databases">
        <title>Stakelama flava sp. nov., a novel endophytic bacterium isolated from branch of Kandelia candel.</title>
        <authorList>
            <person name="Tuo L."/>
        </authorList>
    </citation>
    <scope>NUCLEOTIDE SEQUENCE [LARGE SCALE GENOMIC DNA]</scope>
    <source>
        <strain evidence="3 4">CBK3Z-3</strain>
    </source>
</reference>
<keyword evidence="4" id="KW-1185">Reference proteome</keyword>
<keyword evidence="2" id="KW-0472">Membrane</keyword>
<protein>
    <recommendedName>
        <fullName evidence="5">Transmembrane protein</fullName>
    </recommendedName>
</protein>
<sequence>MTAHPFHSFARPPIAALLPVAAGCVAALAVIALPQPVVEHAIMHSGIPALIPAAAPPLGATARAALALAAAVALAAAAFFAIGAFAMLNSGREAQGKAPAYRRADAHPDAPFREPLRVSRDLEDGFSGGFAGDEPPVPSEALWTDAEGESLPMSERPAPPRPEAQDVPVDLNQRLADFDPDSVPDCPRAPPEPIKPLSRPQTFDIGDRFETFELMPPPRSASQPTPIPAAYALSGKAAEEACFPMTAPETDASVHALLDRLERGIARRDSGSADRARSRAYGAGLTSTLDDLRRMAVGG</sequence>
<proteinExistence type="predicted"/>
<keyword evidence="2" id="KW-0812">Transmembrane</keyword>
<organism evidence="3 4">
    <name type="scientific">Stakelama flava</name>
    <dbReference type="NCBI Taxonomy" id="2860338"/>
    <lineage>
        <taxon>Bacteria</taxon>
        <taxon>Pseudomonadati</taxon>
        <taxon>Pseudomonadota</taxon>
        <taxon>Alphaproteobacteria</taxon>
        <taxon>Sphingomonadales</taxon>
        <taxon>Sphingomonadaceae</taxon>
        <taxon>Stakelama</taxon>
    </lineage>
</organism>
<dbReference type="RefSeq" id="WP_219238812.1">
    <property type="nucleotide sequence ID" value="NZ_JAHWZX010000012.1"/>
</dbReference>
<evidence type="ECO:0000313" key="4">
    <source>
        <dbReference type="Proteomes" id="UP001197214"/>
    </source>
</evidence>
<dbReference type="EMBL" id="JAHWZX010000012">
    <property type="protein sequence ID" value="MBW4331691.1"/>
    <property type="molecule type" value="Genomic_DNA"/>
</dbReference>
<feature type="transmembrane region" description="Helical" evidence="2">
    <location>
        <begin position="65"/>
        <end position="88"/>
    </location>
</feature>
<comment type="caution">
    <text evidence="3">The sequence shown here is derived from an EMBL/GenBank/DDBJ whole genome shotgun (WGS) entry which is preliminary data.</text>
</comment>
<evidence type="ECO:0000256" key="2">
    <source>
        <dbReference type="SAM" id="Phobius"/>
    </source>
</evidence>
<name>A0ABS6XND3_9SPHN</name>
<feature type="region of interest" description="Disordered" evidence="1">
    <location>
        <begin position="179"/>
        <end position="202"/>
    </location>
</feature>
<gene>
    <name evidence="3" type="ORF">KY084_12505</name>
</gene>